<evidence type="ECO:0000256" key="1">
    <source>
        <dbReference type="ARBA" id="ARBA00004442"/>
    </source>
</evidence>
<proteinExistence type="predicted"/>
<dbReference type="SUPFAM" id="SSF56954">
    <property type="entry name" value="Outer membrane efflux proteins (OEP)"/>
    <property type="match status" value="1"/>
</dbReference>
<evidence type="ECO:0000313" key="6">
    <source>
        <dbReference type="EMBL" id="CUQ65467.1"/>
    </source>
</evidence>
<dbReference type="GO" id="GO:1990281">
    <property type="term" value="C:efflux pump complex"/>
    <property type="evidence" value="ECO:0007669"/>
    <property type="project" value="TreeGrafter"/>
</dbReference>
<dbReference type="PANTHER" id="PTHR30026">
    <property type="entry name" value="OUTER MEMBRANE PROTEIN TOLC"/>
    <property type="match status" value="1"/>
</dbReference>
<name>A0A0S4KT17_9BACT</name>
<dbReference type="GO" id="GO:0015288">
    <property type="term" value="F:porin activity"/>
    <property type="evidence" value="ECO:0007669"/>
    <property type="project" value="TreeGrafter"/>
</dbReference>
<dbReference type="Proteomes" id="UP000066284">
    <property type="component" value="Chromosome 1"/>
</dbReference>
<dbReference type="PANTHER" id="PTHR30026:SF21">
    <property type="entry name" value="SLR1270 PROTEIN"/>
    <property type="match status" value="1"/>
</dbReference>
<protein>
    <submittedName>
        <fullName evidence="6">Putative Outer membrane efflux protein</fullName>
    </submittedName>
</protein>
<evidence type="ECO:0000256" key="3">
    <source>
        <dbReference type="ARBA" id="ARBA00022692"/>
    </source>
</evidence>
<dbReference type="Gene3D" id="1.20.1600.10">
    <property type="entry name" value="Outer membrane efflux proteins (OEP)"/>
    <property type="match status" value="1"/>
</dbReference>
<comment type="subcellular location">
    <subcellularLocation>
        <location evidence="1">Cell outer membrane</location>
    </subcellularLocation>
</comment>
<evidence type="ECO:0000313" key="7">
    <source>
        <dbReference type="Proteomes" id="UP000066284"/>
    </source>
</evidence>
<dbReference type="GO" id="GO:0009279">
    <property type="term" value="C:cell outer membrane"/>
    <property type="evidence" value="ECO:0007669"/>
    <property type="project" value="UniProtKB-SubCell"/>
</dbReference>
<gene>
    <name evidence="6" type="ORF">NITINOP_0491</name>
</gene>
<dbReference type="AlphaFoldDB" id="A0A0S4KT17"/>
<organism evidence="6 7">
    <name type="scientific">Candidatus Nitrospira inopinata</name>
    <dbReference type="NCBI Taxonomy" id="1715989"/>
    <lineage>
        <taxon>Bacteria</taxon>
        <taxon>Pseudomonadati</taxon>
        <taxon>Nitrospirota</taxon>
        <taxon>Nitrospiria</taxon>
        <taxon>Nitrospirales</taxon>
        <taxon>Nitrospiraceae</taxon>
        <taxon>Nitrospira</taxon>
    </lineage>
</organism>
<dbReference type="KEGG" id="nio:NITINOP_0491"/>
<keyword evidence="3" id="KW-0812">Transmembrane</keyword>
<evidence type="ECO:0000256" key="5">
    <source>
        <dbReference type="ARBA" id="ARBA00023237"/>
    </source>
</evidence>
<dbReference type="RefSeq" id="WP_062482777.1">
    <property type="nucleotide sequence ID" value="NZ_LN885086.1"/>
</dbReference>
<dbReference type="InterPro" id="IPR051906">
    <property type="entry name" value="TolC-like"/>
</dbReference>
<dbReference type="STRING" id="1715989.NITINOP_0491"/>
<sequence>MIALFFAIFILSPVVTLAESGGDGGIVRLQQTRTAPLTIEEVLARIELTHPLLRATGVERKQARAKILKALGAWEPTVKNITETARIQIWNFLAYDHVSTGGFNDTKLEVGHPWGFRILGGIRNGFGDRSIVGTPPQSGGTVALIPDLQLFYPQQQIIVGGSVHLLRGLMVNDEYAEFQQAELAGPLAEVKVAQKRQDLYLAGAIQYWDWQLAVKQAEVRKQNLAVAEARFEQIEGQAKAGKVSPLDVVEIGQEVQRRREAAIAAQRKVELEQYKLSLFLWENGEPVTPRPEWAPEFQGETPLPTEEEIAAYKVEAKEDRPEVRALYIEAKMNNIDLKLAKNYLLPKFDFEGGRMDAPADWIVGVGYRYATQFAMPLFQREGRGKVLYAEAEQQQLVLSQVYAEQQVSIDVDNWLSAIVRARDRVRAATEAYRLAKALEEGERKRFDMGISSILFVNMREQNAVEAAFELYQARYDYDLARGGLLLARGALSKPVGDVVLAKYGDPLTAAGKNGYKKSGRD</sequence>
<accession>A0A0S4KT17</accession>
<dbReference type="EMBL" id="LN885086">
    <property type="protein sequence ID" value="CUQ65467.1"/>
    <property type="molecule type" value="Genomic_DNA"/>
</dbReference>
<evidence type="ECO:0000256" key="4">
    <source>
        <dbReference type="ARBA" id="ARBA00023136"/>
    </source>
</evidence>
<keyword evidence="2" id="KW-1134">Transmembrane beta strand</keyword>
<keyword evidence="4" id="KW-0472">Membrane</keyword>
<evidence type="ECO:0000256" key="2">
    <source>
        <dbReference type="ARBA" id="ARBA00022452"/>
    </source>
</evidence>
<dbReference type="GO" id="GO:0015562">
    <property type="term" value="F:efflux transmembrane transporter activity"/>
    <property type="evidence" value="ECO:0007669"/>
    <property type="project" value="InterPro"/>
</dbReference>
<reference evidence="7" key="1">
    <citation type="submission" date="2015-09" db="EMBL/GenBank/DDBJ databases">
        <authorList>
            <person name="Daims H."/>
        </authorList>
    </citation>
    <scope>NUCLEOTIDE SEQUENCE [LARGE SCALE GENOMIC DNA]</scope>
</reference>
<keyword evidence="5" id="KW-0998">Cell outer membrane</keyword>
<keyword evidence="7" id="KW-1185">Reference proteome</keyword>